<organism evidence="1 2">
    <name type="scientific">Datura stramonium</name>
    <name type="common">Jimsonweed</name>
    <name type="synonym">Common thornapple</name>
    <dbReference type="NCBI Taxonomy" id="4076"/>
    <lineage>
        <taxon>Eukaryota</taxon>
        <taxon>Viridiplantae</taxon>
        <taxon>Streptophyta</taxon>
        <taxon>Embryophyta</taxon>
        <taxon>Tracheophyta</taxon>
        <taxon>Spermatophyta</taxon>
        <taxon>Magnoliopsida</taxon>
        <taxon>eudicotyledons</taxon>
        <taxon>Gunneridae</taxon>
        <taxon>Pentapetalae</taxon>
        <taxon>asterids</taxon>
        <taxon>lamiids</taxon>
        <taxon>Solanales</taxon>
        <taxon>Solanaceae</taxon>
        <taxon>Solanoideae</taxon>
        <taxon>Datureae</taxon>
        <taxon>Datura</taxon>
    </lineage>
</organism>
<accession>A0ABS8WJZ5</accession>
<feature type="non-terminal residue" evidence="1">
    <location>
        <position position="1"/>
    </location>
</feature>
<protein>
    <submittedName>
        <fullName evidence="1">Uncharacterized protein</fullName>
    </submittedName>
</protein>
<proteinExistence type="predicted"/>
<keyword evidence="2" id="KW-1185">Reference proteome</keyword>
<evidence type="ECO:0000313" key="2">
    <source>
        <dbReference type="Proteomes" id="UP000823775"/>
    </source>
</evidence>
<gene>
    <name evidence="1" type="ORF">HAX54_047005</name>
</gene>
<evidence type="ECO:0000313" key="1">
    <source>
        <dbReference type="EMBL" id="MCE3050339.1"/>
    </source>
</evidence>
<comment type="caution">
    <text evidence="1">The sequence shown here is derived from an EMBL/GenBank/DDBJ whole genome shotgun (WGS) entry which is preliminary data.</text>
</comment>
<dbReference type="Proteomes" id="UP000823775">
    <property type="component" value="Unassembled WGS sequence"/>
</dbReference>
<sequence>DFPNDRLGDVVLKGKSSFLFLLCCLKWLDHNMGVSWVNHEIEMFMFDWVGVLLMLKLHFISESSIITGKTQDEAQADGSAATNGSIPVFCSCNAGLATYDSDIENFVLIQFWKTPLTDAIAQGAESNKEMQINQLHFGLNKMKNYYVQYKEKWSITAEARFEVDSFKDDFPDIYDQFQILY</sequence>
<reference evidence="1 2" key="1">
    <citation type="journal article" date="2021" name="BMC Genomics">
        <title>Datura genome reveals duplications of psychoactive alkaloid biosynthetic genes and high mutation rate following tissue culture.</title>
        <authorList>
            <person name="Rajewski A."/>
            <person name="Carter-House D."/>
            <person name="Stajich J."/>
            <person name="Litt A."/>
        </authorList>
    </citation>
    <scope>NUCLEOTIDE SEQUENCE [LARGE SCALE GENOMIC DNA]</scope>
    <source>
        <strain evidence="1">AR-01</strain>
    </source>
</reference>
<name>A0ABS8WJZ5_DATST</name>
<dbReference type="EMBL" id="JACEIK010007500">
    <property type="protein sequence ID" value="MCE3050339.1"/>
    <property type="molecule type" value="Genomic_DNA"/>
</dbReference>